<sequence>MPNNINFQLAVVKNINGEAQLHAKVDGKKVVISEASIRRDLWFRDKGGIDCLPNETIFEQLSLMGAKTTAWNEFSSTIASAVICLAPDQKFNFTKYIFNSMKPRKTRRQDTELPQSSVPTETVVDEAVNEEMYNNLERATIIATILDTKQDRGNIKVIKDITTAGIEETVSTAAPITSVVTIDELTLAQALAKLKSAKPKADKAEEQEQLTDAEKARLFMEFLEKRRKFFATKRAEEKRNKPPTKAQQRSLMNGNSQMYLTFSKLLKNFDREDLEVL</sequence>
<dbReference type="EMBL" id="BKCJ010010675">
    <property type="protein sequence ID" value="GEU92629.1"/>
    <property type="molecule type" value="Genomic_DNA"/>
</dbReference>
<accession>A0A6L2P4W1</accession>
<reference evidence="1" key="1">
    <citation type="journal article" date="2019" name="Sci. Rep.">
        <title>Draft genome of Tanacetum cinerariifolium, the natural source of mosquito coil.</title>
        <authorList>
            <person name="Yamashiro T."/>
            <person name="Shiraishi A."/>
            <person name="Satake H."/>
            <person name="Nakayama K."/>
        </authorList>
    </citation>
    <scope>NUCLEOTIDE SEQUENCE</scope>
</reference>
<evidence type="ECO:0000313" key="1">
    <source>
        <dbReference type="EMBL" id="GEU92629.1"/>
    </source>
</evidence>
<name>A0A6L2P4W1_TANCI</name>
<comment type="caution">
    <text evidence="1">The sequence shown here is derived from an EMBL/GenBank/DDBJ whole genome shotgun (WGS) entry which is preliminary data.</text>
</comment>
<gene>
    <name evidence="1" type="ORF">Tci_064607</name>
</gene>
<protein>
    <submittedName>
        <fullName evidence="1">Uncharacterized protein</fullName>
    </submittedName>
</protein>
<organism evidence="1">
    <name type="scientific">Tanacetum cinerariifolium</name>
    <name type="common">Dalmatian daisy</name>
    <name type="synonym">Chrysanthemum cinerariifolium</name>
    <dbReference type="NCBI Taxonomy" id="118510"/>
    <lineage>
        <taxon>Eukaryota</taxon>
        <taxon>Viridiplantae</taxon>
        <taxon>Streptophyta</taxon>
        <taxon>Embryophyta</taxon>
        <taxon>Tracheophyta</taxon>
        <taxon>Spermatophyta</taxon>
        <taxon>Magnoliopsida</taxon>
        <taxon>eudicotyledons</taxon>
        <taxon>Gunneridae</taxon>
        <taxon>Pentapetalae</taxon>
        <taxon>asterids</taxon>
        <taxon>campanulids</taxon>
        <taxon>Asterales</taxon>
        <taxon>Asteraceae</taxon>
        <taxon>Asteroideae</taxon>
        <taxon>Anthemideae</taxon>
        <taxon>Anthemidinae</taxon>
        <taxon>Tanacetum</taxon>
    </lineage>
</organism>
<proteinExistence type="predicted"/>
<dbReference type="AlphaFoldDB" id="A0A6L2P4W1"/>